<evidence type="ECO:0008006" key="9">
    <source>
        <dbReference type="Google" id="ProtNLM"/>
    </source>
</evidence>
<feature type="transmembrane region" description="Helical" evidence="6">
    <location>
        <begin position="255"/>
        <end position="279"/>
    </location>
</feature>
<feature type="transmembrane region" description="Helical" evidence="6">
    <location>
        <begin position="221"/>
        <end position="243"/>
    </location>
</feature>
<dbReference type="InterPro" id="IPR022791">
    <property type="entry name" value="L-PG_synthase/AglD"/>
</dbReference>
<dbReference type="NCBIfam" id="TIGR00374">
    <property type="entry name" value="flippase-like domain"/>
    <property type="match status" value="1"/>
</dbReference>
<accession>A0A1T5DG71</accession>
<dbReference type="PANTHER" id="PTHR39087">
    <property type="entry name" value="UPF0104 MEMBRANE PROTEIN MJ1595"/>
    <property type="match status" value="1"/>
</dbReference>
<dbReference type="STRING" id="572036.SAMN05661099_2317"/>
<dbReference type="GO" id="GO:0005886">
    <property type="term" value="C:plasma membrane"/>
    <property type="evidence" value="ECO:0007669"/>
    <property type="project" value="UniProtKB-SubCell"/>
</dbReference>
<evidence type="ECO:0000256" key="4">
    <source>
        <dbReference type="ARBA" id="ARBA00022989"/>
    </source>
</evidence>
<evidence type="ECO:0000256" key="2">
    <source>
        <dbReference type="ARBA" id="ARBA00022475"/>
    </source>
</evidence>
<keyword evidence="5 6" id="KW-0472">Membrane</keyword>
<evidence type="ECO:0000256" key="5">
    <source>
        <dbReference type="ARBA" id="ARBA00023136"/>
    </source>
</evidence>
<reference evidence="8" key="1">
    <citation type="submission" date="2017-02" db="EMBL/GenBank/DDBJ databases">
        <authorList>
            <person name="Varghese N."/>
            <person name="Submissions S."/>
        </authorList>
    </citation>
    <scope>NUCLEOTIDE SEQUENCE [LARGE SCALE GENOMIC DNA]</scope>
    <source>
        <strain evidence="8">DSM 22385</strain>
    </source>
</reference>
<evidence type="ECO:0000256" key="1">
    <source>
        <dbReference type="ARBA" id="ARBA00004651"/>
    </source>
</evidence>
<protein>
    <recommendedName>
        <fullName evidence="9">Lysylphosphatidylglycerol synthase TM region</fullName>
    </recommendedName>
</protein>
<comment type="subcellular location">
    <subcellularLocation>
        <location evidence="1">Cell membrane</location>
        <topology evidence="1">Multi-pass membrane protein</topology>
    </subcellularLocation>
</comment>
<keyword evidence="3 6" id="KW-0812">Transmembrane</keyword>
<keyword evidence="2" id="KW-1003">Cell membrane</keyword>
<keyword evidence="4 6" id="KW-1133">Transmembrane helix</keyword>
<dbReference type="Pfam" id="PF03706">
    <property type="entry name" value="LPG_synthase_TM"/>
    <property type="match status" value="1"/>
</dbReference>
<feature type="transmembrane region" description="Helical" evidence="6">
    <location>
        <begin position="166"/>
        <end position="186"/>
    </location>
</feature>
<dbReference type="RefSeq" id="WP_079702832.1">
    <property type="nucleotide sequence ID" value="NZ_FUYR01000002.1"/>
</dbReference>
<proteinExistence type="predicted"/>
<name>A0A1T5DG71_9SPHI</name>
<feature type="transmembrane region" description="Helical" evidence="6">
    <location>
        <begin position="44"/>
        <end position="61"/>
    </location>
</feature>
<feature type="transmembrane region" description="Helical" evidence="6">
    <location>
        <begin position="299"/>
        <end position="322"/>
    </location>
</feature>
<dbReference type="EMBL" id="FUYR01000002">
    <property type="protein sequence ID" value="SKB70483.1"/>
    <property type="molecule type" value="Genomic_DNA"/>
</dbReference>
<evidence type="ECO:0000313" key="8">
    <source>
        <dbReference type="Proteomes" id="UP000189981"/>
    </source>
</evidence>
<dbReference type="Proteomes" id="UP000189981">
    <property type="component" value="Unassembled WGS sequence"/>
</dbReference>
<feature type="transmembrane region" description="Helical" evidence="6">
    <location>
        <begin position="7"/>
        <end position="24"/>
    </location>
</feature>
<dbReference type="PANTHER" id="PTHR39087:SF2">
    <property type="entry name" value="UPF0104 MEMBRANE PROTEIN MJ1595"/>
    <property type="match status" value="1"/>
</dbReference>
<dbReference type="OrthoDB" id="9812094at2"/>
<gene>
    <name evidence="7" type="ORF">SAMN05661099_2317</name>
</gene>
<keyword evidence="8" id="KW-1185">Reference proteome</keyword>
<organism evidence="7 8">
    <name type="scientific">Daejeonella lutea</name>
    <dbReference type="NCBI Taxonomy" id="572036"/>
    <lineage>
        <taxon>Bacteria</taxon>
        <taxon>Pseudomonadati</taxon>
        <taxon>Bacteroidota</taxon>
        <taxon>Sphingobacteriia</taxon>
        <taxon>Sphingobacteriales</taxon>
        <taxon>Sphingobacteriaceae</taxon>
        <taxon>Daejeonella</taxon>
    </lineage>
</organism>
<feature type="transmembrane region" description="Helical" evidence="6">
    <location>
        <begin position="126"/>
        <end position="146"/>
    </location>
</feature>
<evidence type="ECO:0000256" key="3">
    <source>
        <dbReference type="ARBA" id="ARBA00022692"/>
    </source>
</evidence>
<evidence type="ECO:0000256" key="6">
    <source>
        <dbReference type="SAM" id="Phobius"/>
    </source>
</evidence>
<evidence type="ECO:0000313" key="7">
    <source>
        <dbReference type="EMBL" id="SKB70483.1"/>
    </source>
</evidence>
<dbReference type="AlphaFoldDB" id="A0A1T5DG71"/>
<sequence length="328" mass="36104">MKQLIPVIKYILLLVVGVTLLIIAFKGQDVDQLISDLKQADYKWVVASLIACFVAHILRVFRWRMMIASLGHGTPSLLNTFYAVMIGYMANVAFPRMGEVSRCGVITKTDNIPIVKLIGTVIVERIVDLLMLAIVMALGIILQFDLLSEFLYENVLVKLNGSAGNLTVLVFAGIILVLAVFFLYLLMKKKKLGIRNRIYNFFMDVKSGILSVKDLENKGSFVLSSVLIWFLYGFSTYLCFFALDTTSGLGVLASLSVLVFSSLGMIVPVQGGIGAFHYMVSEGLLVYDIPKAEGLAYALLIHSSQTLLVLVIGAISVILLMIKSSKRS</sequence>